<dbReference type="Gene3D" id="2.60.40.10">
    <property type="entry name" value="Immunoglobulins"/>
    <property type="match status" value="1"/>
</dbReference>
<organism evidence="1 2">
    <name type="scientific">Ditylenchus destructor</name>
    <dbReference type="NCBI Taxonomy" id="166010"/>
    <lineage>
        <taxon>Eukaryota</taxon>
        <taxon>Metazoa</taxon>
        <taxon>Ecdysozoa</taxon>
        <taxon>Nematoda</taxon>
        <taxon>Chromadorea</taxon>
        <taxon>Rhabditida</taxon>
        <taxon>Tylenchina</taxon>
        <taxon>Tylenchomorpha</taxon>
        <taxon>Sphaerularioidea</taxon>
        <taxon>Anguinidae</taxon>
        <taxon>Anguininae</taxon>
        <taxon>Ditylenchus</taxon>
    </lineage>
</organism>
<dbReference type="AlphaFoldDB" id="A0AAD4MYT3"/>
<sequence>MTLHFNFTPSILNFSKHSAQHCDTSLKSTHPTNVVFKLELSEPTKYYMMHHGVQKLTKYGILQGNGTMAVRVYRKVGEGSNYDVLTARFYHYTDEQLEETSTPRELYNRVQGSALVGGYQACSCNLYAM</sequence>
<gene>
    <name evidence="1" type="ORF">DdX_13461</name>
</gene>
<comment type="caution">
    <text evidence="1">The sequence shown here is derived from an EMBL/GenBank/DDBJ whole genome shotgun (WGS) entry which is preliminary data.</text>
</comment>
<dbReference type="Proteomes" id="UP001201812">
    <property type="component" value="Unassembled WGS sequence"/>
</dbReference>
<dbReference type="InterPro" id="IPR013783">
    <property type="entry name" value="Ig-like_fold"/>
</dbReference>
<proteinExistence type="predicted"/>
<accession>A0AAD4MYT3</accession>
<evidence type="ECO:0000313" key="2">
    <source>
        <dbReference type="Proteomes" id="UP001201812"/>
    </source>
</evidence>
<protein>
    <submittedName>
        <fullName evidence="1">Uncharacterized protein</fullName>
    </submittedName>
</protein>
<name>A0AAD4MYT3_9BILA</name>
<keyword evidence="2" id="KW-1185">Reference proteome</keyword>
<dbReference type="EMBL" id="JAKKPZ010000054">
    <property type="protein sequence ID" value="KAI1705667.1"/>
    <property type="molecule type" value="Genomic_DNA"/>
</dbReference>
<evidence type="ECO:0000313" key="1">
    <source>
        <dbReference type="EMBL" id="KAI1705667.1"/>
    </source>
</evidence>
<reference evidence="1" key="1">
    <citation type="submission" date="2022-01" db="EMBL/GenBank/DDBJ databases">
        <title>Genome Sequence Resource for Two Populations of Ditylenchus destructor, the Migratory Endoparasitic Phytonematode.</title>
        <authorList>
            <person name="Zhang H."/>
            <person name="Lin R."/>
            <person name="Xie B."/>
        </authorList>
    </citation>
    <scope>NUCLEOTIDE SEQUENCE</scope>
    <source>
        <strain evidence="1">BazhouSP</strain>
    </source>
</reference>